<dbReference type="EMBL" id="BQKB01000009">
    <property type="protein sequence ID" value="GJM52220.1"/>
    <property type="molecule type" value="Genomic_DNA"/>
</dbReference>
<feature type="transmembrane region" description="Helical" evidence="1">
    <location>
        <begin position="39"/>
        <end position="61"/>
    </location>
</feature>
<organism evidence="2 4">
    <name type="scientific">Capnocytophaga catalasegens</name>
    <dbReference type="NCBI Taxonomy" id="1004260"/>
    <lineage>
        <taxon>Bacteria</taxon>
        <taxon>Pseudomonadati</taxon>
        <taxon>Bacteroidota</taxon>
        <taxon>Flavobacteriia</taxon>
        <taxon>Flavobacteriales</taxon>
        <taxon>Flavobacteriaceae</taxon>
        <taxon>Capnocytophaga</taxon>
    </lineage>
</organism>
<evidence type="ECO:0000256" key="1">
    <source>
        <dbReference type="SAM" id="Phobius"/>
    </source>
</evidence>
<comment type="caution">
    <text evidence="2">The sequence shown here is derived from an EMBL/GenBank/DDBJ whole genome shotgun (WGS) entry which is preliminary data.</text>
</comment>
<gene>
    <name evidence="2" type="ORF">RCZ15_20080</name>
    <name evidence="3" type="ORF">RCZ16_05380</name>
</gene>
<evidence type="ECO:0000313" key="3">
    <source>
        <dbReference type="EMBL" id="GJM52220.1"/>
    </source>
</evidence>
<proteinExistence type="predicted"/>
<dbReference type="RefSeq" id="WP_264846466.1">
    <property type="nucleotide sequence ID" value="NZ_BPMA01000021.1"/>
</dbReference>
<dbReference type="AlphaFoldDB" id="A0AAV5AYQ6"/>
<dbReference type="Proteomes" id="UP001208692">
    <property type="component" value="Unassembled WGS sequence"/>
</dbReference>
<name>A0AAV5AYQ6_9FLAO</name>
<accession>A0AAV5AYQ6</accession>
<evidence type="ECO:0000313" key="2">
    <source>
        <dbReference type="EMBL" id="GJM51035.1"/>
    </source>
</evidence>
<evidence type="ECO:0000313" key="5">
    <source>
        <dbReference type="Proteomes" id="UP001208692"/>
    </source>
</evidence>
<dbReference type="EMBL" id="BQKA01000036">
    <property type="protein sequence ID" value="GJM51035.1"/>
    <property type="molecule type" value="Genomic_DNA"/>
</dbReference>
<feature type="transmembrane region" description="Helical" evidence="1">
    <location>
        <begin position="105"/>
        <end position="125"/>
    </location>
</feature>
<feature type="transmembrane region" description="Helical" evidence="1">
    <location>
        <begin position="73"/>
        <end position="93"/>
    </location>
</feature>
<dbReference type="Proteomes" id="UP001207736">
    <property type="component" value="Unassembled WGS sequence"/>
</dbReference>
<keyword evidence="1" id="KW-0472">Membrane</keyword>
<protein>
    <submittedName>
        <fullName evidence="2">Uncharacterized protein</fullName>
    </submittedName>
</protein>
<feature type="transmembrane region" description="Helical" evidence="1">
    <location>
        <begin position="7"/>
        <end position="27"/>
    </location>
</feature>
<sequence length="131" mass="14192">MYKISKISVYILGIIGAILWIALAGFADGNDINNAPMQWMFIISYILLAIAILMATISGAKNIMSSPKALKKTLLYTGVFVVIVLVSYLLAMGESNTTEHWVSTGLIAFYILTAMATGLLIFTGIKNALIK</sequence>
<reference evidence="2 5" key="1">
    <citation type="submission" date="2021-11" db="EMBL/GenBank/DDBJ databases">
        <title>Draft genome sequence of Capnocytophaga sp. strain KC07075 isolated from cat oral cavity.</title>
        <authorList>
            <person name="Suzuki M."/>
            <person name="Imaoka K."/>
            <person name="Kimura M."/>
            <person name="Morikawa S."/>
            <person name="Maeda K."/>
        </authorList>
    </citation>
    <scope>NUCLEOTIDE SEQUENCE</scope>
    <source>
        <strain evidence="2">KC07075</strain>
        <strain evidence="3 5">KC07079</strain>
    </source>
</reference>
<evidence type="ECO:0000313" key="4">
    <source>
        <dbReference type="Proteomes" id="UP001207736"/>
    </source>
</evidence>
<keyword evidence="1" id="KW-0812">Transmembrane</keyword>
<keyword evidence="5" id="KW-1185">Reference proteome</keyword>
<keyword evidence="1" id="KW-1133">Transmembrane helix</keyword>